<dbReference type="EMBL" id="EF445096">
    <property type="protein sequence ID" value="ABR21071.1"/>
    <property type="molecule type" value="mRNA"/>
</dbReference>
<keyword evidence="1" id="KW-0732">Signal</keyword>
<feature type="chain" id="PRO_5003191188" evidence="1">
    <location>
        <begin position="20"/>
        <end position="144"/>
    </location>
</feature>
<name>E4VP54_MESEU</name>
<evidence type="ECO:0000313" key="2">
    <source>
        <dbReference type="EMBL" id="ABR21071.1"/>
    </source>
</evidence>
<dbReference type="AlphaFoldDB" id="E4VP54"/>
<protein>
    <submittedName>
        <fullName evidence="2">Venom protein-5</fullName>
    </submittedName>
</protein>
<accession>E4VP54</accession>
<proteinExistence type="evidence at transcript level"/>
<sequence length="144" mass="17174">MNFLAYFFLFVCFLSICSCNIYYSYCPSDLLERYCALKERETVLECIRNAENDRPFEILEGCYNSVHELGTLTLDDKLKQVCNLDVHEYELLRKCFQNGMYLERKRGSKAYTLTEDCISKTEVTEKKDCRRRGFHAYVHFGKWY</sequence>
<evidence type="ECO:0000256" key="1">
    <source>
        <dbReference type="SAM" id="SignalP"/>
    </source>
</evidence>
<organism evidence="2">
    <name type="scientific">Mesobuthus eupeus</name>
    <name type="common">Lesser Asian scorpion</name>
    <name type="synonym">Buthus eupeus</name>
    <dbReference type="NCBI Taxonomy" id="34648"/>
    <lineage>
        <taxon>Eukaryota</taxon>
        <taxon>Metazoa</taxon>
        <taxon>Ecdysozoa</taxon>
        <taxon>Arthropoda</taxon>
        <taxon>Chelicerata</taxon>
        <taxon>Arachnida</taxon>
        <taxon>Scorpiones</taxon>
        <taxon>Buthida</taxon>
        <taxon>Buthoidea</taxon>
        <taxon>Buthidae</taxon>
        <taxon>Mesobuthus</taxon>
    </lineage>
</organism>
<reference evidence="2" key="1">
    <citation type="submission" date="2007-02" db="EMBL/GenBank/DDBJ databases">
        <title>Molecular characterization of a venom protein (MeVP-5) from Mesobuthus eupeus.</title>
        <authorList>
            <person name="Zhu S."/>
            <person name="Gao B."/>
        </authorList>
    </citation>
    <scope>NUCLEOTIDE SEQUENCE</scope>
</reference>
<feature type="signal peptide" evidence="1">
    <location>
        <begin position="1"/>
        <end position="19"/>
    </location>
</feature>